<organism evidence="2 3">
    <name type="scientific">Desulfamplus magnetovallimortis</name>
    <dbReference type="NCBI Taxonomy" id="1246637"/>
    <lineage>
        <taxon>Bacteria</taxon>
        <taxon>Pseudomonadati</taxon>
        <taxon>Thermodesulfobacteriota</taxon>
        <taxon>Desulfobacteria</taxon>
        <taxon>Desulfobacterales</taxon>
        <taxon>Desulfobacteraceae</taxon>
        <taxon>Desulfamplus</taxon>
    </lineage>
</organism>
<dbReference type="AlphaFoldDB" id="A0A1W1H4L9"/>
<proteinExistence type="predicted"/>
<sequence length="218" mass="24751">MKNPELNYWNQRLARVKENLEGNNFDVYIAENLDSAKDIALNEIIPALDNIRTISWGGSMTFISTGLFHILKDDKKYEVINTFDRSVSVEEQLALRRESLHCDLFLTGTNAITEDGQLVNLDMIGNRIGAITFGPRHVILFVGRNKICCDLDDAMYRVKNYAAPVNTMNLDKKTPCSKSGFCHNCQSPDRICNTWTITEKCFPPKRVKIILINEDAGF</sequence>
<dbReference type="Pfam" id="PF02589">
    <property type="entry name" value="LUD_dom"/>
    <property type="match status" value="1"/>
</dbReference>
<name>A0A1W1H4L9_9BACT</name>
<feature type="domain" description="LUD" evidence="1">
    <location>
        <begin position="14"/>
        <end position="212"/>
    </location>
</feature>
<dbReference type="Gene3D" id="3.40.50.10420">
    <property type="entry name" value="NagB/RpiA/CoA transferase-like"/>
    <property type="match status" value="1"/>
</dbReference>
<dbReference type="PIRSF" id="PIRSF020269">
    <property type="entry name" value="DUF1121"/>
    <property type="match status" value="1"/>
</dbReference>
<accession>A0A1W1H4L9</accession>
<dbReference type="EMBL" id="FWEV01000001">
    <property type="protein sequence ID" value="SLM27407.1"/>
    <property type="molecule type" value="Genomic_DNA"/>
</dbReference>
<dbReference type="OrthoDB" id="9809147at2"/>
<dbReference type="InterPro" id="IPR003741">
    <property type="entry name" value="LUD_dom"/>
</dbReference>
<keyword evidence="3" id="KW-1185">Reference proteome</keyword>
<dbReference type="InterPro" id="IPR024185">
    <property type="entry name" value="FTHF_cligase-like_sf"/>
</dbReference>
<dbReference type="PANTHER" id="PTHR36179">
    <property type="entry name" value="LUD_DOM DOMAIN-CONTAINING PROTEIN"/>
    <property type="match status" value="1"/>
</dbReference>
<dbReference type="RefSeq" id="WP_080797598.1">
    <property type="nucleotide sequence ID" value="NZ_LT828540.1"/>
</dbReference>
<gene>
    <name evidence="2" type="ORF">MTBBW1_10066</name>
</gene>
<evidence type="ECO:0000259" key="1">
    <source>
        <dbReference type="Pfam" id="PF02589"/>
    </source>
</evidence>
<evidence type="ECO:0000313" key="3">
    <source>
        <dbReference type="Proteomes" id="UP000191931"/>
    </source>
</evidence>
<dbReference type="InterPro" id="IPR009501">
    <property type="entry name" value="UCP020269"/>
</dbReference>
<dbReference type="PANTHER" id="PTHR36179:SF2">
    <property type="entry name" value="LUD DOMAIN-CONTAINING PROTEIN"/>
    <property type="match status" value="1"/>
</dbReference>
<dbReference type="Proteomes" id="UP000191931">
    <property type="component" value="Unassembled WGS sequence"/>
</dbReference>
<reference evidence="2 3" key="1">
    <citation type="submission" date="2017-03" db="EMBL/GenBank/DDBJ databases">
        <authorList>
            <person name="Afonso C.L."/>
            <person name="Miller P.J."/>
            <person name="Scott M.A."/>
            <person name="Spackman E."/>
            <person name="Goraichik I."/>
            <person name="Dimitrov K.M."/>
            <person name="Suarez D.L."/>
            <person name="Swayne D.E."/>
        </authorList>
    </citation>
    <scope>NUCLEOTIDE SEQUENCE [LARGE SCALE GENOMIC DNA]</scope>
    <source>
        <strain evidence="2">PRJEB14757</strain>
    </source>
</reference>
<dbReference type="STRING" id="1246637.MTBBW1_10066"/>
<evidence type="ECO:0000313" key="2">
    <source>
        <dbReference type="EMBL" id="SLM27407.1"/>
    </source>
</evidence>
<protein>
    <recommendedName>
        <fullName evidence="1">LUD domain-containing protein</fullName>
    </recommendedName>
</protein>